<evidence type="ECO:0000313" key="4">
    <source>
        <dbReference type="Proteomes" id="UP000255024"/>
    </source>
</evidence>
<dbReference type="EMBL" id="UGQL01000001">
    <property type="protein sequence ID" value="STZ27493.1"/>
    <property type="molecule type" value="Genomic_DNA"/>
</dbReference>
<protein>
    <submittedName>
        <fullName evidence="2">Bacteroidetes-specific putative membrane protein</fullName>
    </submittedName>
</protein>
<feature type="chain" id="PRO_5039986840" evidence="1">
    <location>
        <begin position="26"/>
        <end position="310"/>
    </location>
</feature>
<gene>
    <name evidence="2" type="ORF">NCTC11179_01029</name>
    <name evidence="3" type="ORF">NCTC11179_01563</name>
</gene>
<sequence>MKRKNTIKQVLLSCLGLMSMYPALAQQDPQYTQYMYNPATINPAYAGSVDHLQLFGLYRTQWVGLEGAPKTAYLSGTTPLTDNGLGMGFHFKNDHLGVMDENSLSIDLAYTVNLNYHYKLAFGLKASGSLLDVNYDKLHIYDGTDPIAENNISNKFSGNIGAGVYLYSDKAYVGLSAPMILSNSIYNDNDYKVMKEKAHFYAMGGYVFDINHDIQFKPAALVKVATGSPLQVDVTANFLFYNKFTLGAAYRWDASVSGLAGFQVTEGLFVGYTYDADTSKLSNYHSGSHEIFMKFELFNNNRRKVAPRFF</sequence>
<name>A0A378RKA1_MYROD</name>
<keyword evidence="1" id="KW-0732">Signal</keyword>
<proteinExistence type="predicted"/>
<dbReference type="AlphaFoldDB" id="A0A378RKA1"/>
<organism evidence="2 4">
    <name type="scientific">Myroides odoratus</name>
    <name type="common">Flavobacterium odoratum</name>
    <dbReference type="NCBI Taxonomy" id="256"/>
    <lineage>
        <taxon>Bacteria</taxon>
        <taxon>Pseudomonadati</taxon>
        <taxon>Bacteroidota</taxon>
        <taxon>Flavobacteriia</taxon>
        <taxon>Flavobacteriales</taxon>
        <taxon>Flavobacteriaceae</taxon>
        <taxon>Myroides</taxon>
    </lineage>
</organism>
<dbReference type="Pfam" id="PF11751">
    <property type="entry name" value="PorP_SprF"/>
    <property type="match status" value="1"/>
</dbReference>
<keyword evidence="4" id="KW-1185">Reference proteome</keyword>
<evidence type="ECO:0000313" key="2">
    <source>
        <dbReference type="EMBL" id="STZ27493.1"/>
    </source>
</evidence>
<reference evidence="2 4" key="1">
    <citation type="submission" date="2018-06" db="EMBL/GenBank/DDBJ databases">
        <authorList>
            <consortium name="Pathogen Informatics"/>
            <person name="Doyle S."/>
        </authorList>
    </citation>
    <scope>NUCLEOTIDE SEQUENCE [LARGE SCALE GENOMIC DNA]</scope>
    <source>
        <strain evidence="2 4">NCTC11179</strain>
    </source>
</reference>
<dbReference type="EMBL" id="UGQL01000001">
    <property type="protein sequence ID" value="STZ28025.1"/>
    <property type="molecule type" value="Genomic_DNA"/>
</dbReference>
<dbReference type="RefSeq" id="WP_115090420.1">
    <property type="nucleotide sequence ID" value="NZ_CP068107.1"/>
</dbReference>
<dbReference type="Proteomes" id="UP000255024">
    <property type="component" value="Unassembled WGS sequence"/>
</dbReference>
<dbReference type="InterPro" id="IPR019861">
    <property type="entry name" value="PorP/SprF_Bacteroidetes"/>
</dbReference>
<evidence type="ECO:0000256" key="1">
    <source>
        <dbReference type="SAM" id="SignalP"/>
    </source>
</evidence>
<dbReference type="NCBIfam" id="TIGR03519">
    <property type="entry name" value="T9SS_PorP_fam"/>
    <property type="match status" value="1"/>
</dbReference>
<accession>A0A378RKA1</accession>
<feature type="signal peptide" evidence="1">
    <location>
        <begin position="1"/>
        <end position="25"/>
    </location>
</feature>
<evidence type="ECO:0000313" key="3">
    <source>
        <dbReference type="EMBL" id="STZ28025.1"/>
    </source>
</evidence>